<dbReference type="Pfam" id="PF20656">
    <property type="entry name" value="MS_N"/>
    <property type="match status" value="1"/>
</dbReference>
<dbReference type="Pfam" id="PF04389">
    <property type="entry name" value="Peptidase_M28"/>
    <property type="match status" value="1"/>
</dbReference>
<comment type="similarity">
    <text evidence="1">Belongs to the malate synthase family.</text>
</comment>
<evidence type="ECO:0000256" key="2">
    <source>
        <dbReference type="ARBA" id="ARBA00022435"/>
    </source>
</evidence>
<feature type="domain" description="Malate synthase N-terminal" evidence="10">
    <location>
        <begin position="8"/>
        <end position="69"/>
    </location>
</feature>
<dbReference type="SUPFAM" id="SSF53187">
    <property type="entry name" value="Zn-dependent exopeptidases"/>
    <property type="match status" value="1"/>
</dbReference>
<keyword evidence="2" id="KW-0329">Glyoxylate bypass</keyword>
<organism evidence="12 13">
    <name type="scientific">Microbotryum silenes-dioicae</name>
    <dbReference type="NCBI Taxonomy" id="796604"/>
    <lineage>
        <taxon>Eukaryota</taxon>
        <taxon>Fungi</taxon>
        <taxon>Dikarya</taxon>
        <taxon>Basidiomycota</taxon>
        <taxon>Pucciniomycotina</taxon>
        <taxon>Microbotryomycetes</taxon>
        <taxon>Microbotryales</taxon>
        <taxon>Microbotryaceae</taxon>
        <taxon>Microbotryum</taxon>
    </lineage>
</organism>
<dbReference type="GO" id="GO:0004474">
    <property type="term" value="F:malate synthase activity"/>
    <property type="evidence" value="ECO:0007669"/>
    <property type="project" value="UniProtKB-EC"/>
</dbReference>
<dbReference type="AlphaFoldDB" id="A0A2X0N4Y5"/>
<dbReference type="PANTHER" id="PTHR42902">
    <property type="entry name" value="MALATE SYNTHASE"/>
    <property type="match status" value="1"/>
</dbReference>
<keyword evidence="4" id="KW-0808">Transferase</keyword>
<feature type="domain" description="Malate synthase C-terminal" evidence="11">
    <location>
        <begin position="412"/>
        <end position="522"/>
    </location>
</feature>
<dbReference type="GO" id="GO:0006099">
    <property type="term" value="P:tricarboxylic acid cycle"/>
    <property type="evidence" value="ECO:0007669"/>
    <property type="project" value="UniProtKB-KW"/>
</dbReference>
<comment type="similarity">
    <text evidence="7">Belongs to the peptidase M28 family.</text>
</comment>
<evidence type="ECO:0000256" key="1">
    <source>
        <dbReference type="ARBA" id="ARBA00006394"/>
    </source>
</evidence>
<dbReference type="Gene3D" id="3.40.630.10">
    <property type="entry name" value="Zn peptidases"/>
    <property type="match status" value="1"/>
</dbReference>
<evidence type="ECO:0000256" key="4">
    <source>
        <dbReference type="ARBA" id="ARBA00022679"/>
    </source>
</evidence>
<dbReference type="STRING" id="796604.A0A2X0N4Y5"/>
<sequence>MSFNVPGVKVLGKVTGAHAEIITNESLKFLAVLHRNFNPTRKALLARRKLEQAKYDAGALPDFLPETRHVREDKTWTGPAPLPGLQDRRVEITGPVDRKMVINALNSGAATFMADFEDSNAPTWSNNLDGQVNLRDAVRRTISFKNPNGKEYKLIEKPATLLVRARGWHLDEIHVTVDGEAMPGGIFDFGLYFFWNAKEAISRGFGPYFYLPKMEHYLEPRLWNDIFRLSQDYIGIPRGSIRATCLIETITAAFQMDEFIYELREHSSGLNCGRWDYIFSFIKKMRMHPEFVLPDRGHVAMTVPFMDAYVRLLIQTCHKRGVAAIGGMSAQIPIKNDEARNEAAMAKVRADKERESLAGHDGTWVAHPALVKIALEIFNKNMVGPNQYHIRREEVTVTALDLLNTNVPGTISEDGVRSNCSALLHYCANWIGGLGCVPVANMMEDAATAEISRSQLWHWNYHGASTGDGQKITTNYIDRILDEETKKVKATGLDARRVDISARYLKEQIRAKYLSDFLTSDLSPYLAEGPSAKMNAESSDRPHKSLGPTWVFRPPIPDRTYPHLNSVTMRWLSLLSIPLLINGLPQKQYPFGVDPTSTSDAARLAISALSLSQALTPSIVASMSAKLETVDEDSHRRLRQHIEALPEKRLVRFEEGGPTVELAEGAKALLTLQGIRFIDVTKEDPALLSALKEPTYPTKLSQTSKQLEHLFNHIDIPTMKAFLTRFSGFYTRYYRSSTGRESQQFLLGHLKEVLANSGSKANVTFSEFEHSWTQRTIIVRFEPTKAKNPSSAPIVILGAHQDSTNSLPFLRAPGADDDGSGTTTLVTGFRALAEEHFEATTVAVEFMFFSAEEGGLLGSGEVAQAYAREEKQIRAMFHMDVVAFVKIGTKPRIGIIGDNVSQPLTQFMRLLITEYAEIDYVDTACGYGCSDFASFHKIGAPAACLSEGRFEDSNTHMHSAQDTMDIPEFSFEHMAQFVRVGIAYAIELGKMKKG</sequence>
<dbReference type="EMBL" id="FQNC01000047">
    <property type="protein sequence ID" value="SGY76970.1"/>
    <property type="molecule type" value="Genomic_DNA"/>
</dbReference>
<name>A0A2X0N4Y5_9BASI</name>
<evidence type="ECO:0000259" key="9">
    <source>
        <dbReference type="Pfam" id="PF04389"/>
    </source>
</evidence>
<dbReference type="Pfam" id="PF01274">
    <property type="entry name" value="MS_TIM-barrel"/>
    <property type="match status" value="1"/>
</dbReference>
<reference evidence="12 13" key="1">
    <citation type="submission" date="2016-11" db="EMBL/GenBank/DDBJ databases">
        <authorList>
            <person name="Jaros S."/>
            <person name="Januszkiewicz K."/>
            <person name="Wedrychowicz H."/>
        </authorList>
    </citation>
    <scope>NUCLEOTIDE SEQUENCE [LARGE SCALE GENOMIC DNA]</scope>
</reference>
<accession>A0A2X0N4Y5</accession>
<dbReference type="GO" id="GO:0006508">
    <property type="term" value="P:proteolysis"/>
    <property type="evidence" value="ECO:0007669"/>
    <property type="project" value="UniProtKB-KW"/>
</dbReference>
<dbReference type="SUPFAM" id="SSF51645">
    <property type="entry name" value="Malate synthase G"/>
    <property type="match status" value="1"/>
</dbReference>
<dbReference type="NCBIfam" id="TIGR01344">
    <property type="entry name" value="malate_syn_A"/>
    <property type="match status" value="1"/>
</dbReference>
<keyword evidence="7" id="KW-0378">Hydrolase</keyword>
<dbReference type="Pfam" id="PF20659">
    <property type="entry name" value="MS_C"/>
    <property type="match status" value="1"/>
</dbReference>
<dbReference type="InterPro" id="IPR048355">
    <property type="entry name" value="MS_C"/>
</dbReference>
<dbReference type="Proteomes" id="UP000249464">
    <property type="component" value="Unassembled WGS sequence"/>
</dbReference>
<dbReference type="Gene3D" id="3.20.20.360">
    <property type="entry name" value="Malate synthase, domain 3"/>
    <property type="match status" value="1"/>
</dbReference>
<dbReference type="EC" id="3.4.-.-" evidence="7"/>
<evidence type="ECO:0000256" key="3">
    <source>
        <dbReference type="ARBA" id="ARBA00022532"/>
    </source>
</evidence>
<dbReference type="PANTHER" id="PTHR42902:SF1">
    <property type="entry name" value="MALATE SYNTHASE 1-RELATED"/>
    <property type="match status" value="1"/>
</dbReference>
<gene>
    <name evidence="12" type="primary">BQ5605_C005g03536</name>
    <name evidence="12" type="ORF">BQ5605_C005G03536</name>
</gene>
<dbReference type="CDD" id="cd00727">
    <property type="entry name" value="malate_synt_A"/>
    <property type="match status" value="1"/>
</dbReference>
<dbReference type="Gene3D" id="1.20.1220.12">
    <property type="entry name" value="Malate synthase, domain III"/>
    <property type="match status" value="1"/>
</dbReference>
<keyword evidence="7" id="KW-0479">Metal-binding</keyword>
<evidence type="ECO:0000259" key="8">
    <source>
        <dbReference type="Pfam" id="PF01274"/>
    </source>
</evidence>
<protein>
    <recommendedName>
        <fullName evidence="7">Peptide hydrolase</fullName>
        <ecNumber evidence="7">3.4.-.-</ecNumber>
    </recommendedName>
</protein>
<dbReference type="InterPro" id="IPR001465">
    <property type="entry name" value="Malate_synthase_TIM"/>
</dbReference>
<dbReference type="InterPro" id="IPR011076">
    <property type="entry name" value="Malate_synth_sf"/>
</dbReference>
<dbReference type="PROSITE" id="PS00510">
    <property type="entry name" value="MALATE_SYNTHASE"/>
    <property type="match status" value="1"/>
</dbReference>
<dbReference type="InterPro" id="IPR006252">
    <property type="entry name" value="Malate_synthA"/>
</dbReference>
<evidence type="ECO:0000259" key="10">
    <source>
        <dbReference type="Pfam" id="PF20656"/>
    </source>
</evidence>
<evidence type="ECO:0000259" key="11">
    <source>
        <dbReference type="Pfam" id="PF20659"/>
    </source>
</evidence>
<dbReference type="GO" id="GO:0008233">
    <property type="term" value="F:peptidase activity"/>
    <property type="evidence" value="ECO:0007669"/>
    <property type="project" value="UniProtKB-KW"/>
</dbReference>
<feature type="active site" description="Proton donor" evidence="6">
    <location>
        <position position="445"/>
    </location>
</feature>
<keyword evidence="3" id="KW-0816">Tricarboxylic acid cycle</keyword>
<dbReference type="InterPro" id="IPR048356">
    <property type="entry name" value="MS_N"/>
</dbReference>
<proteinExistence type="inferred from homology"/>
<dbReference type="GO" id="GO:0006097">
    <property type="term" value="P:glyoxylate cycle"/>
    <property type="evidence" value="ECO:0007669"/>
    <property type="project" value="UniProtKB-KW"/>
</dbReference>
<evidence type="ECO:0000313" key="13">
    <source>
        <dbReference type="Proteomes" id="UP000249464"/>
    </source>
</evidence>
<dbReference type="InterPro" id="IPR044856">
    <property type="entry name" value="Malate_synth_C_sf"/>
</dbReference>
<feature type="active site" description="Proton acceptor" evidence="6">
    <location>
        <position position="164"/>
    </location>
</feature>
<dbReference type="InterPro" id="IPR007484">
    <property type="entry name" value="Peptidase_M28"/>
</dbReference>
<keyword evidence="13" id="KW-1185">Reference proteome</keyword>
<keyword evidence="7" id="KW-0645">Protease</keyword>
<dbReference type="GO" id="GO:0046872">
    <property type="term" value="F:metal ion binding"/>
    <property type="evidence" value="ECO:0007669"/>
    <property type="project" value="UniProtKB-KW"/>
</dbReference>
<dbReference type="InterPro" id="IPR046363">
    <property type="entry name" value="MS_N_TIM-barrel_dom"/>
</dbReference>
<comment type="catalytic activity">
    <reaction evidence="5">
        <text>glyoxylate + acetyl-CoA + H2O = (S)-malate + CoA + H(+)</text>
        <dbReference type="Rhea" id="RHEA:18181"/>
        <dbReference type="ChEBI" id="CHEBI:15377"/>
        <dbReference type="ChEBI" id="CHEBI:15378"/>
        <dbReference type="ChEBI" id="CHEBI:15589"/>
        <dbReference type="ChEBI" id="CHEBI:36655"/>
        <dbReference type="ChEBI" id="CHEBI:57287"/>
        <dbReference type="ChEBI" id="CHEBI:57288"/>
        <dbReference type="EC" id="2.3.3.9"/>
    </reaction>
</comment>
<feature type="domain" description="Malate synthase TIM barrel" evidence="8">
    <location>
        <begin position="160"/>
        <end position="404"/>
    </location>
</feature>
<feature type="domain" description="Peptidase M28" evidence="9">
    <location>
        <begin position="787"/>
        <end position="978"/>
    </location>
</feature>
<evidence type="ECO:0000256" key="5">
    <source>
        <dbReference type="ARBA" id="ARBA00047918"/>
    </source>
</evidence>
<keyword evidence="7" id="KW-0862">Zinc</keyword>
<dbReference type="FunFam" id="1.20.1220.12:FF:000001">
    <property type="entry name" value="Malate synthase"/>
    <property type="match status" value="1"/>
</dbReference>
<evidence type="ECO:0000256" key="6">
    <source>
        <dbReference type="PIRSR" id="PIRSR601465-50"/>
    </source>
</evidence>
<dbReference type="InterPro" id="IPR019830">
    <property type="entry name" value="Malate_synthase_CS"/>
</dbReference>
<dbReference type="GO" id="GO:0005782">
    <property type="term" value="C:peroxisomal matrix"/>
    <property type="evidence" value="ECO:0007669"/>
    <property type="project" value="TreeGrafter"/>
</dbReference>
<evidence type="ECO:0000313" key="12">
    <source>
        <dbReference type="EMBL" id="SGY76970.1"/>
    </source>
</evidence>
<evidence type="ECO:0000256" key="7">
    <source>
        <dbReference type="RuleBase" id="RU361240"/>
    </source>
</evidence>
<dbReference type="FunFam" id="3.20.20.360:FF:000001">
    <property type="entry name" value="Malate synthase"/>
    <property type="match status" value="1"/>
</dbReference>